<feature type="compositionally biased region" description="Pro residues" evidence="7">
    <location>
        <begin position="10"/>
        <end position="19"/>
    </location>
</feature>
<sequence>MATSTEAPPAGAPASPPRAPQRREHRFDVDLLRLVASCSVILSHVSATFIHAVDTREANGAGAYWVGMAGDAAGSFAVPVFFAIAGWAVLVGAPPRDGARLWRRLTRNLVPLFVWTAAYLAWAWLRGTNEKPMTDLAVDAGFGTVQPAYHLWFMYPYLVIVALLGFVVLIRQGQRPWGMGLLLLGVAALPTALTTLGELTDRGTPAVGWGFSTYAVVYAVGGALLLSLPGRLAPGWRRLLLALAPLAVAGILWYDTQIHYVIPNAHLFVGALTLCVALPLVRIEVPRRLRPTVQRVASAALGAYLVHVFFVEELVRPLVSADLSGPACLALLVGMLAVTVVLSYGVSLLWGRLGLRRILG</sequence>
<keyword evidence="4 8" id="KW-0812">Transmembrane</keyword>
<dbReference type="InterPro" id="IPR002656">
    <property type="entry name" value="Acyl_transf_3_dom"/>
</dbReference>
<evidence type="ECO:0000259" key="9">
    <source>
        <dbReference type="Pfam" id="PF01757"/>
    </source>
</evidence>
<name>A0A3A9YQJ9_9ACTN</name>
<feature type="domain" description="Acyltransferase 3" evidence="9">
    <location>
        <begin position="28"/>
        <end position="343"/>
    </location>
</feature>
<keyword evidence="10" id="KW-0012">Acyltransferase</keyword>
<evidence type="ECO:0000313" key="11">
    <source>
        <dbReference type="Proteomes" id="UP000272474"/>
    </source>
</evidence>
<keyword evidence="3" id="KW-1003">Cell membrane</keyword>
<evidence type="ECO:0000256" key="2">
    <source>
        <dbReference type="ARBA" id="ARBA00007400"/>
    </source>
</evidence>
<feature type="transmembrane region" description="Helical" evidence="8">
    <location>
        <begin position="152"/>
        <end position="170"/>
    </location>
</feature>
<dbReference type="PANTHER" id="PTHR40074:SF2">
    <property type="entry name" value="O-ACETYLTRANSFERASE WECH"/>
    <property type="match status" value="1"/>
</dbReference>
<feature type="transmembrane region" description="Helical" evidence="8">
    <location>
        <begin position="177"/>
        <end position="197"/>
    </location>
</feature>
<evidence type="ECO:0000256" key="3">
    <source>
        <dbReference type="ARBA" id="ARBA00022475"/>
    </source>
</evidence>
<feature type="transmembrane region" description="Helical" evidence="8">
    <location>
        <begin position="31"/>
        <end position="53"/>
    </location>
</feature>
<feature type="transmembrane region" description="Helical" evidence="8">
    <location>
        <begin position="73"/>
        <end position="93"/>
    </location>
</feature>
<feature type="transmembrane region" description="Helical" evidence="8">
    <location>
        <begin position="235"/>
        <end position="254"/>
    </location>
</feature>
<comment type="caution">
    <text evidence="10">The sequence shown here is derived from an EMBL/GenBank/DDBJ whole genome shotgun (WGS) entry which is preliminary data.</text>
</comment>
<feature type="region of interest" description="Disordered" evidence="7">
    <location>
        <begin position="1"/>
        <end position="22"/>
    </location>
</feature>
<dbReference type="GO" id="GO:0005886">
    <property type="term" value="C:plasma membrane"/>
    <property type="evidence" value="ECO:0007669"/>
    <property type="project" value="UniProtKB-SubCell"/>
</dbReference>
<feature type="transmembrane region" description="Helical" evidence="8">
    <location>
        <begin position="323"/>
        <end position="350"/>
    </location>
</feature>
<dbReference type="GO" id="GO:0009246">
    <property type="term" value="P:enterobacterial common antigen biosynthetic process"/>
    <property type="evidence" value="ECO:0007669"/>
    <property type="project" value="TreeGrafter"/>
</dbReference>
<dbReference type="Pfam" id="PF01757">
    <property type="entry name" value="Acyl_transf_3"/>
    <property type="match status" value="1"/>
</dbReference>
<keyword evidence="5 8" id="KW-1133">Transmembrane helix</keyword>
<dbReference type="RefSeq" id="WP_120684522.1">
    <property type="nucleotide sequence ID" value="NZ_RBAL01000024.1"/>
</dbReference>
<reference evidence="10 11" key="1">
    <citation type="journal article" date="2014" name="Int. J. Syst. Evol. Microbiol.">
        <title>Streptomyces hoynatensis sp. nov., isolated from deep marine sediment.</title>
        <authorList>
            <person name="Veyisoglu A."/>
            <person name="Sahin N."/>
        </authorList>
    </citation>
    <scope>NUCLEOTIDE SEQUENCE [LARGE SCALE GENOMIC DNA]</scope>
    <source>
        <strain evidence="10 11">KCTC 29097</strain>
    </source>
</reference>
<dbReference type="AlphaFoldDB" id="A0A3A9YQJ9"/>
<evidence type="ECO:0000256" key="8">
    <source>
        <dbReference type="SAM" id="Phobius"/>
    </source>
</evidence>
<protein>
    <submittedName>
        <fullName evidence="10">Acyltransferase</fullName>
    </submittedName>
</protein>
<dbReference type="EMBL" id="RBAL01000024">
    <property type="protein sequence ID" value="RKN37506.1"/>
    <property type="molecule type" value="Genomic_DNA"/>
</dbReference>
<feature type="transmembrane region" description="Helical" evidence="8">
    <location>
        <begin position="293"/>
        <end position="311"/>
    </location>
</feature>
<evidence type="ECO:0000256" key="5">
    <source>
        <dbReference type="ARBA" id="ARBA00022989"/>
    </source>
</evidence>
<dbReference type="OrthoDB" id="9810469at2"/>
<keyword evidence="11" id="KW-1185">Reference proteome</keyword>
<organism evidence="10 11">
    <name type="scientific">Streptomyces hoynatensis</name>
    <dbReference type="NCBI Taxonomy" id="1141874"/>
    <lineage>
        <taxon>Bacteria</taxon>
        <taxon>Bacillati</taxon>
        <taxon>Actinomycetota</taxon>
        <taxon>Actinomycetes</taxon>
        <taxon>Kitasatosporales</taxon>
        <taxon>Streptomycetaceae</taxon>
        <taxon>Streptomyces</taxon>
    </lineage>
</organism>
<evidence type="ECO:0000256" key="1">
    <source>
        <dbReference type="ARBA" id="ARBA00004651"/>
    </source>
</evidence>
<evidence type="ECO:0000256" key="4">
    <source>
        <dbReference type="ARBA" id="ARBA00022692"/>
    </source>
</evidence>
<evidence type="ECO:0000313" key="10">
    <source>
        <dbReference type="EMBL" id="RKN37506.1"/>
    </source>
</evidence>
<comment type="subcellular location">
    <subcellularLocation>
        <location evidence="1">Cell membrane</location>
        <topology evidence="1">Multi-pass membrane protein</topology>
    </subcellularLocation>
</comment>
<gene>
    <name evidence="10" type="ORF">D7294_27590</name>
</gene>
<accession>A0A3A9YQJ9</accession>
<feature type="transmembrane region" description="Helical" evidence="8">
    <location>
        <begin position="260"/>
        <end position="281"/>
    </location>
</feature>
<comment type="similarity">
    <text evidence="2">Belongs to the acyltransferase 3 family.</text>
</comment>
<evidence type="ECO:0000256" key="7">
    <source>
        <dbReference type="SAM" id="MobiDB-lite"/>
    </source>
</evidence>
<proteinExistence type="inferred from homology"/>
<keyword evidence="6 8" id="KW-0472">Membrane</keyword>
<dbReference type="GO" id="GO:0016413">
    <property type="term" value="F:O-acetyltransferase activity"/>
    <property type="evidence" value="ECO:0007669"/>
    <property type="project" value="TreeGrafter"/>
</dbReference>
<feature type="transmembrane region" description="Helical" evidence="8">
    <location>
        <begin position="209"/>
        <end position="228"/>
    </location>
</feature>
<dbReference type="Proteomes" id="UP000272474">
    <property type="component" value="Unassembled WGS sequence"/>
</dbReference>
<dbReference type="PANTHER" id="PTHR40074">
    <property type="entry name" value="O-ACETYLTRANSFERASE WECH"/>
    <property type="match status" value="1"/>
</dbReference>
<evidence type="ECO:0000256" key="6">
    <source>
        <dbReference type="ARBA" id="ARBA00023136"/>
    </source>
</evidence>
<feature type="transmembrane region" description="Helical" evidence="8">
    <location>
        <begin position="105"/>
        <end position="125"/>
    </location>
</feature>
<keyword evidence="10" id="KW-0808">Transferase</keyword>